<evidence type="ECO:0000313" key="6">
    <source>
        <dbReference type="Proteomes" id="UP000552045"/>
    </source>
</evidence>
<dbReference type="InterPro" id="IPR050204">
    <property type="entry name" value="AraC_XylS_family_regulators"/>
</dbReference>
<gene>
    <name evidence="5" type="ORF">BKA02_001243</name>
</gene>
<dbReference type="PROSITE" id="PS01124">
    <property type="entry name" value="HTH_ARAC_FAMILY_2"/>
    <property type="match status" value="1"/>
</dbReference>
<reference evidence="5 6" key="1">
    <citation type="submission" date="2020-07" db="EMBL/GenBank/DDBJ databases">
        <title>Sequencing the genomes of 1000 actinobacteria strains.</title>
        <authorList>
            <person name="Klenk H.-P."/>
        </authorList>
    </citation>
    <scope>NUCLEOTIDE SEQUENCE [LARGE SCALE GENOMIC DNA]</scope>
    <source>
        <strain evidence="5 6">DSM 22185</strain>
    </source>
</reference>
<dbReference type="Pfam" id="PF12833">
    <property type="entry name" value="HTH_18"/>
    <property type="match status" value="1"/>
</dbReference>
<organism evidence="5 6">
    <name type="scientific">Microbacterium pseudoresistens</name>
    <dbReference type="NCBI Taxonomy" id="640634"/>
    <lineage>
        <taxon>Bacteria</taxon>
        <taxon>Bacillati</taxon>
        <taxon>Actinomycetota</taxon>
        <taxon>Actinomycetes</taxon>
        <taxon>Micrococcales</taxon>
        <taxon>Microbacteriaceae</taxon>
        <taxon>Microbacterium</taxon>
    </lineage>
</organism>
<dbReference type="RefSeq" id="WP_179432305.1">
    <property type="nucleotide sequence ID" value="NZ_BAABLC010000001.1"/>
</dbReference>
<keyword evidence="1" id="KW-0805">Transcription regulation</keyword>
<sequence length="316" mass="33565">MTTTIDRPAAPLDRDGVDAVLAAVDVRIRRQQRVSLAAGGVLPLGTDGLSVVFVLSGALHADPIEKARRVRTAHASRGTHASVVCDGGAALWVPQLASGDIALSLGRRPLVMNAETDAELLVSSIEFPTGAEHIADLLPDVAAVQRFEQLEPAAAAIARTIEPDGPFAREGDQVICRLLMRTLLASIIRAWAGHGCAPEGWPSLSNDPFLDRVVAAVEADPGHDWTVEGLASVGAMSRSVFAERFRSAYGRSPGSYVAEVRMRAAQELLERGLGVSAVSRELGYGSDEGFSRAFRRHTGLTPSAWRTSRTAFLATA</sequence>
<accession>A0A7Y9JN42</accession>
<protein>
    <submittedName>
        <fullName evidence="5">AraC-like DNA-binding protein</fullName>
    </submittedName>
</protein>
<dbReference type="EMBL" id="JACCBH010000001">
    <property type="protein sequence ID" value="NYD54188.1"/>
    <property type="molecule type" value="Genomic_DNA"/>
</dbReference>
<evidence type="ECO:0000259" key="4">
    <source>
        <dbReference type="PROSITE" id="PS01124"/>
    </source>
</evidence>
<dbReference type="SMART" id="SM00342">
    <property type="entry name" value="HTH_ARAC"/>
    <property type="match status" value="1"/>
</dbReference>
<dbReference type="PROSITE" id="PS00041">
    <property type="entry name" value="HTH_ARAC_FAMILY_1"/>
    <property type="match status" value="1"/>
</dbReference>
<evidence type="ECO:0000256" key="2">
    <source>
        <dbReference type="ARBA" id="ARBA00023125"/>
    </source>
</evidence>
<evidence type="ECO:0000313" key="5">
    <source>
        <dbReference type="EMBL" id="NYD54188.1"/>
    </source>
</evidence>
<dbReference type="GO" id="GO:0003700">
    <property type="term" value="F:DNA-binding transcription factor activity"/>
    <property type="evidence" value="ECO:0007669"/>
    <property type="project" value="InterPro"/>
</dbReference>
<keyword evidence="3" id="KW-0804">Transcription</keyword>
<comment type="caution">
    <text evidence="5">The sequence shown here is derived from an EMBL/GenBank/DDBJ whole genome shotgun (WGS) entry which is preliminary data.</text>
</comment>
<proteinExistence type="predicted"/>
<dbReference type="GO" id="GO:0043565">
    <property type="term" value="F:sequence-specific DNA binding"/>
    <property type="evidence" value="ECO:0007669"/>
    <property type="project" value="InterPro"/>
</dbReference>
<evidence type="ECO:0000256" key="3">
    <source>
        <dbReference type="ARBA" id="ARBA00023163"/>
    </source>
</evidence>
<name>A0A7Y9JN42_9MICO</name>
<dbReference type="InterPro" id="IPR018062">
    <property type="entry name" value="HTH_AraC-typ_CS"/>
</dbReference>
<keyword evidence="6" id="KW-1185">Reference proteome</keyword>
<dbReference type="InterPro" id="IPR020449">
    <property type="entry name" value="Tscrpt_reg_AraC-type_HTH"/>
</dbReference>
<dbReference type="Gene3D" id="1.10.10.60">
    <property type="entry name" value="Homeodomain-like"/>
    <property type="match status" value="2"/>
</dbReference>
<evidence type="ECO:0000256" key="1">
    <source>
        <dbReference type="ARBA" id="ARBA00023015"/>
    </source>
</evidence>
<feature type="domain" description="HTH araC/xylS-type" evidence="4">
    <location>
        <begin position="211"/>
        <end position="308"/>
    </location>
</feature>
<dbReference type="PANTHER" id="PTHR46796">
    <property type="entry name" value="HTH-TYPE TRANSCRIPTIONAL ACTIVATOR RHAS-RELATED"/>
    <property type="match status" value="1"/>
</dbReference>
<dbReference type="InterPro" id="IPR009057">
    <property type="entry name" value="Homeodomain-like_sf"/>
</dbReference>
<dbReference type="PANTHER" id="PTHR46796:SF7">
    <property type="entry name" value="ARAC FAMILY TRANSCRIPTIONAL REGULATOR"/>
    <property type="match status" value="1"/>
</dbReference>
<dbReference type="SUPFAM" id="SSF46689">
    <property type="entry name" value="Homeodomain-like"/>
    <property type="match status" value="2"/>
</dbReference>
<dbReference type="InterPro" id="IPR018060">
    <property type="entry name" value="HTH_AraC"/>
</dbReference>
<dbReference type="PRINTS" id="PR00032">
    <property type="entry name" value="HTHARAC"/>
</dbReference>
<dbReference type="Proteomes" id="UP000552045">
    <property type="component" value="Unassembled WGS sequence"/>
</dbReference>
<dbReference type="AlphaFoldDB" id="A0A7Y9JN42"/>
<keyword evidence="2 5" id="KW-0238">DNA-binding</keyword>